<evidence type="ECO:0000256" key="3">
    <source>
        <dbReference type="SAM" id="Phobius"/>
    </source>
</evidence>
<dbReference type="SUPFAM" id="SSF103088">
    <property type="entry name" value="OmpA-like"/>
    <property type="match status" value="1"/>
</dbReference>
<evidence type="ECO:0000256" key="2">
    <source>
        <dbReference type="SAM" id="MobiDB-lite"/>
    </source>
</evidence>
<feature type="compositionally biased region" description="Low complexity" evidence="2">
    <location>
        <begin position="150"/>
        <end position="167"/>
    </location>
</feature>
<feature type="transmembrane region" description="Helical" evidence="3">
    <location>
        <begin position="21"/>
        <end position="39"/>
    </location>
</feature>
<evidence type="ECO:0000256" key="1">
    <source>
        <dbReference type="PROSITE-ProRule" id="PRU00473"/>
    </source>
</evidence>
<dbReference type="PANTHER" id="PTHR30329">
    <property type="entry name" value="STATOR ELEMENT OF FLAGELLAR MOTOR COMPLEX"/>
    <property type="match status" value="1"/>
</dbReference>
<dbReference type="AlphaFoldDB" id="A0A212JIM6"/>
<name>A0A212JIM6_9PROT</name>
<evidence type="ECO:0000313" key="5">
    <source>
        <dbReference type="EMBL" id="SBV99282.1"/>
    </source>
</evidence>
<dbReference type="Pfam" id="PF00691">
    <property type="entry name" value="OmpA"/>
    <property type="match status" value="1"/>
</dbReference>
<protein>
    <submittedName>
        <fullName evidence="5">Putative OmpA/MotB protein</fullName>
    </submittedName>
</protein>
<feature type="compositionally biased region" description="Low complexity" evidence="2">
    <location>
        <begin position="128"/>
        <end position="139"/>
    </location>
</feature>
<sequence length="324" mass="32973">MRFGADVWGGAGMWASRARGVGIAAFGGLLLAGCSWVGIGDDAPKPPQMIQPNAQAEDLPKGLSAEGGKRDYADGQTRSDVTVVRPLRTDAEPPKVSPAPKPAPVVQAAPPPAVAPAPAPAAAPAPAPQAAEAAKPASPDGALPPRAEIVPAGQAQPGAVAGPADLPGAPPAPAPVPGTKAAAAPAAQPAEDAMQSLDSFVPTRYAVSYMIASVPFGHGSTSLSSSDHALLRQVAAQYKKTGGALTVVGHASSRTGDMSALEHKLTNFDISVRRAEAVARDLTRMGVPARAVYVGAVSDNEPVSRETMPQGEAYNRRTEIFLNY</sequence>
<proteinExistence type="predicted"/>
<dbReference type="CDD" id="cd07185">
    <property type="entry name" value="OmpA_C-like"/>
    <property type="match status" value="1"/>
</dbReference>
<organism evidence="5">
    <name type="scientific">uncultured Alphaproteobacteria bacterium</name>
    <dbReference type="NCBI Taxonomy" id="91750"/>
    <lineage>
        <taxon>Bacteria</taxon>
        <taxon>Pseudomonadati</taxon>
        <taxon>Pseudomonadota</taxon>
        <taxon>Alphaproteobacteria</taxon>
        <taxon>environmental samples</taxon>
    </lineage>
</organism>
<dbReference type="InterPro" id="IPR036737">
    <property type="entry name" value="OmpA-like_sf"/>
</dbReference>
<feature type="compositionally biased region" description="Low complexity" evidence="2">
    <location>
        <begin position="177"/>
        <end position="190"/>
    </location>
</feature>
<evidence type="ECO:0000259" key="4">
    <source>
        <dbReference type="PROSITE" id="PS51123"/>
    </source>
</evidence>
<keyword evidence="3" id="KW-0812">Transmembrane</keyword>
<accession>A0A212JIM6</accession>
<gene>
    <name evidence="5" type="ORF">KL86APRO_11136</name>
</gene>
<dbReference type="EMBL" id="FLUO01000001">
    <property type="protein sequence ID" value="SBV99282.1"/>
    <property type="molecule type" value="Genomic_DNA"/>
</dbReference>
<dbReference type="InterPro" id="IPR006665">
    <property type="entry name" value="OmpA-like"/>
</dbReference>
<keyword evidence="3" id="KW-1133">Transmembrane helix</keyword>
<dbReference type="PROSITE" id="PS51123">
    <property type="entry name" value="OMPA_2"/>
    <property type="match status" value="1"/>
</dbReference>
<dbReference type="PANTHER" id="PTHR30329:SF21">
    <property type="entry name" value="LIPOPROTEIN YIAD-RELATED"/>
    <property type="match status" value="1"/>
</dbReference>
<reference evidence="5" key="1">
    <citation type="submission" date="2016-04" db="EMBL/GenBank/DDBJ databases">
        <authorList>
            <person name="Evans L.H."/>
            <person name="Alamgir A."/>
            <person name="Owens N."/>
            <person name="Weber N.D."/>
            <person name="Virtaneva K."/>
            <person name="Barbian K."/>
            <person name="Babar A."/>
            <person name="Rosenke K."/>
        </authorList>
    </citation>
    <scope>NUCLEOTIDE SEQUENCE</scope>
    <source>
        <strain evidence="5">86</strain>
    </source>
</reference>
<dbReference type="PROSITE" id="PS51257">
    <property type="entry name" value="PROKAR_LIPOPROTEIN"/>
    <property type="match status" value="1"/>
</dbReference>
<dbReference type="InterPro" id="IPR050330">
    <property type="entry name" value="Bact_OuterMem_StrucFunc"/>
</dbReference>
<keyword evidence="1 3" id="KW-0472">Membrane</keyword>
<feature type="compositionally biased region" description="Pro residues" evidence="2">
    <location>
        <begin position="95"/>
        <end position="127"/>
    </location>
</feature>
<dbReference type="Gene3D" id="3.30.1330.60">
    <property type="entry name" value="OmpA-like domain"/>
    <property type="match status" value="1"/>
</dbReference>
<feature type="region of interest" description="Disordered" evidence="2">
    <location>
        <begin position="43"/>
        <end position="190"/>
    </location>
</feature>
<dbReference type="GO" id="GO:0016020">
    <property type="term" value="C:membrane"/>
    <property type="evidence" value="ECO:0007669"/>
    <property type="project" value="UniProtKB-UniRule"/>
</dbReference>
<feature type="domain" description="OmpA-like" evidence="4">
    <location>
        <begin position="203"/>
        <end position="324"/>
    </location>
</feature>